<dbReference type="Proteomes" id="UP001487740">
    <property type="component" value="Unassembled WGS sequence"/>
</dbReference>
<evidence type="ECO:0000256" key="1">
    <source>
        <dbReference type="ARBA" id="ARBA00004389"/>
    </source>
</evidence>
<dbReference type="SUPFAM" id="SSF46785">
    <property type="entry name" value="Winged helix' DNA-binding domain"/>
    <property type="match status" value="1"/>
</dbReference>
<evidence type="ECO:0000256" key="2">
    <source>
        <dbReference type="ARBA" id="ARBA00009829"/>
    </source>
</evidence>
<protein>
    <recommendedName>
        <fullName evidence="3">DDRGK domain-containing protein 1</fullName>
    </recommendedName>
</protein>
<keyword evidence="5" id="KW-0833">Ubl conjugation pathway</keyword>
<evidence type="ECO:0000256" key="4">
    <source>
        <dbReference type="ARBA" id="ARBA00022692"/>
    </source>
</evidence>
<evidence type="ECO:0000256" key="6">
    <source>
        <dbReference type="ARBA" id="ARBA00022824"/>
    </source>
</evidence>
<keyword evidence="6" id="KW-0256">Endoplasmic reticulum</keyword>
<feature type="compositionally biased region" description="Low complexity" evidence="11">
    <location>
        <begin position="48"/>
        <end position="74"/>
    </location>
</feature>
<keyword evidence="4 12" id="KW-0812">Transmembrane</keyword>
<comment type="subunit">
    <text evidence="10">Interacts with Atg9; the interaction is transient.</text>
</comment>
<dbReference type="InterPro" id="IPR036390">
    <property type="entry name" value="WH_DNA-bd_sf"/>
</dbReference>
<evidence type="ECO:0000313" key="13">
    <source>
        <dbReference type="EMBL" id="KAK8379662.1"/>
    </source>
</evidence>
<dbReference type="PANTHER" id="PTHR48176">
    <property type="entry name" value="DDRGK DOMAIN-CONTAINING PROTEIN 1"/>
    <property type="match status" value="1"/>
</dbReference>
<dbReference type="InterPro" id="IPR050899">
    <property type="entry name" value="DDRGK_domain-containing"/>
</dbReference>
<dbReference type="FunFam" id="1.10.10.10:FF:000143">
    <property type="entry name" value="DDRGK domain-containing protein 1"/>
    <property type="match status" value="1"/>
</dbReference>
<feature type="transmembrane region" description="Helical" evidence="12">
    <location>
        <begin position="6"/>
        <end position="24"/>
    </location>
</feature>
<evidence type="ECO:0000256" key="10">
    <source>
        <dbReference type="ARBA" id="ARBA00049687"/>
    </source>
</evidence>
<proteinExistence type="inferred from homology"/>
<dbReference type="InterPro" id="IPR036388">
    <property type="entry name" value="WH-like_DNA-bd_sf"/>
</dbReference>
<feature type="region of interest" description="Disordered" evidence="11">
    <location>
        <begin position="27"/>
        <end position="166"/>
    </location>
</feature>
<evidence type="ECO:0000256" key="12">
    <source>
        <dbReference type="SAM" id="Phobius"/>
    </source>
</evidence>
<name>A0AAW0SXR8_SCYPA</name>
<keyword evidence="14" id="KW-1185">Reference proteome</keyword>
<dbReference type="PANTHER" id="PTHR48176:SF1">
    <property type="entry name" value="DDRGK DOMAIN-CONTAINING PROTEIN 1"/>
    <property type="match status" value="1"/>
</dbReference>
<comment type="similarity">
    <text evidence="2">Belongs to the DDRGK1 family.</text>
</comment>
<sequence length="296" mass="33929">MSAVLLYTGLAVLVGVVIAFLSFYKSKKEKDADRPRAPRPRPAEEGGARPAQPPNRVAANRNARARMRAAAQRHAGGDSEEEEEEEAALGENIALPDGKVGKKKLAKLQAKADKRVQREMEEREREERKERKEREDEERKKEEEKEAEEEARKEEEERKAREEKERQEQEEYLRLKAEFQVEEEGFQEHEDEEEKEKNLLNNFVSHIKDQKVLVLEDLAAKFKLKTQDVISRVTDLQKQGILTGVLDDRGKFIYISREELEGVAKFIKQRGRVSLAELAENSASLITLTPETPPAS</sequence>
<comment type="subcellular location">
    <subcellularLocation>
        <location evidence="1">Endoplasmic reticulum membrane</location>
        <topology evidence="1">Single-pass membrane protein</topology>
    </subcellularLocation>
</comment>
<dbReference type="Pfam" id="PF09756">
    <property type="entry name" value="DDRGK"/>
    <property type="match status" value="1"/>
</dbReference>
<comment type="caution">
    <text evidence="13">The sequence shown here is derived from an EMBL/GenBank/DDBJ whole genome shotgun (WGS) entry which is preliminary data.</text>
</comment>
<dbReference type="SMART" id="SM01128">
    <property type="entry name" value="DDRGK"/>
    <property type="match status" value="1"/>
</dbReference>
<evidence type="ECO:0000256" key="11">
    <source>
        <dbReference type="SAM" id="MobiDB-lite"/>
    </source>
</evidence>
<reference evidence="13 14" key="1">
    <citation type="submission" date="2023-03" db="EMBL/GenBank/DDBJ databases">
        <title>High-quality genome of Scylla paramamosain provides insights in environmental adaptation.</title>
        <authorList>
            <person name="Zhang L."/>
        </authorList>
    </citation>
    <scope>NUCLEOTIDE SEQUENCE [LARGE SCALE GENOMIC DNA]</scope>
    <source>
        <strain evidence="13">LZ_2023a</strain>
        <tissue evidence="13">Muscle</tissue>
    </source>
</reference>
<keyword evidence="7 12" id="KW-1133">Transmembrane helix</keyword>
<gene>
    <name evidence="13" type="ORF">O3P69_019563</name>
</gene>
<comment type="function">
    <text evidence="9">Substrate adapter for ufmylation, the covalent attachment of the ubiquitin-like modifier UFM1 to substrate proteins. Required for ufmylation of Atg9; protects the nervous system during aging, possibly by stabilizing Atg9 and supporting its function.</text>
</comment>
<organism evidence="13 14">
    <name type="scientific">Scylla paramamosain</name>
    <name type="common">Mud crab</name>
    <dbReference type="NCBI Taxonomy" id="85552"/>
    <lineage>
        <taxon>Eukaryota</taxon>
        <taxon>Metazoa</taxon>
        <taxon>Ecdysozoa</taxon>
        <taxon>Arthropoda</taxon>
        <taxon>Crustacea</taxon>
        <taxon>Multicrustacea</taxon>
        <taxon>Malacostraca</taxon>
        <taxon>Eumalacostraca</taxon>
        <taxon>Eucarida</taxon>
        <taxon>Decapoda</taxon>
        <taxon>Pleocyemata</taxon>
        <taxon>Brachyura</taxon>
        <taxon>Eubrachyura</taxon>
        <taxon>Portunoidea</taxon>
        <taxon>Portunidae</taxon>
        <taxon>Portuninae</taxon>
        <taxon>Scylla</taxon>
    </lineage>
</organism>
<keyword evidence="8 12" id="KW-0472">Membrane</keyword>
<evidence type="ECO:0000256" key="5">
    <source>
        <dbReference type="ARBA" id="ARBA00022786"/>
    </source>
</evidence>
<dbReference type="Gene3D" id="1.10.10.10">
    <property type="entry name" value="Winged helix-like DNA-binding domain superfamily/Winged helix DNA-binding domain"/>
    <property type="match status" value="1"/>
</dbReference>
<evidence type="ECO:0000256" key="9">
    <source>
        <dbReference type="ARBA" id="ARBA00049608"/>
    </source>
</evidence>
<dbReference type="AlphaFoldDB" id="A0AAW0SXR8"/>
<evidence type="ECO:0000256" key="7">
    <source>
        <dbReference type="ARBA" id="ARBA00022989"/>
    </source>
</evidence>
<feature type="compositionally biased region" description="Basic and acidic residues" evidence="11">
    <location>
        <begin position="27"/>
        <end position="47"/>
    </location>
</feature>
<dbReference type="EMBL" id="JARAKH010000043">
    <property type="protein sequence ID" value="KAK8379662.1"/>
    <property type="molecule type" value="Genomic_DNA"/>
</dbReference>
<evidence type="ECO:0000256" key="3">
    <source>
        <dbReference type="ARBA" id="ARBA00018218"/>
    </source>
</evidence>
<dbReference type="GO" id="GO:0044389">
    <property type="term" value="F:ubiquitin-like protein ligase binding"/>
    <property type="evidence" value="ECO:0007669"/>
    <property type="project" value="TreeGrafter"/>
</dbReference>
<evidence type="ECO:0000313" key="14">
    <source>
        <dbReference type="Proteomes" id="UP001487740"/>
    </source>
</evidence>
<dbReference type="GO" id="GO:0005789">
    <property type="term" value="C:endoplasmic reticulum membrane"/>
    <property type="evidence" value="ECO:0007669"/>
    <property type="project" value="UniProtKB-SubCell"/>
</dbReference>
<feature type="compositionally biased region" description="Basic and acidic residues" evidence="11">
    <location>
        <begin position="110"/>
        <end position="166"/>
    </location>
</feature>
<accession>A0AAW0SXR8</accession>
<dbReference type="InterPro" id="IPR019153">
    <property type="entry name" value="DDRGK_dom-contain"/>
</dbReference>
<evidence type="ECO:0000256" key="8">
    <source>
        <dbReference type="ARBA" id="ARBA00023136"/>
    </source>
</evidence>
<feature type="compositionally biased region" description="Acidic residues" evidence="11">
    <location>
        <begin position="78"/>
        <end position="88"/>
    </location>
</feature>